<dbReference type="EMBL" id="BMWX01000005">
    <property type="protein sequence ID" value="GGZ35047.1"/>
    <property type="molecule type" value="Genomic_DNA"/>
</dbReference>
<dbReference type="GO" id="GO:0006396">
    <property type="term" value="P:RNA processing"/>
    <property type="evidence" value="ECO:0007669"/>
    <property type="project" value="UniProtKB-ARBA"/>
</dbReference>
<dbReference type="GO" id="GO:0009982">
    <property type="term" value="F:pseudouridine synthase activity"/>
    <property type="evidence" value="ECO:0007669"/>
    <property type="project" value="InterPro"/>
</dbReference>
<accession>A0A918Q8P6</accession>
<dbReference type="PANTHER" id="PTHR47683:SF2">
    <property type="entry name" value="RNA-BINDING S4 DOMAIN-CONTAINING PROTEIN"/>
    <property type="match status" value="1"/>
</dbReference>
<proteinExistence type="predicted"/>
<dbReference type="Proteomes" id="UP000619457">
    <property type="component" value="Unassembled WGS sequence"/>
</dbReference>
<dbReference type="Gene3D" id="3.30.70.1560">
    <property type="entry name" value="Alpha-L RNA-binding motif"/>
    <property type="match status" value="1"/>
</dbReference>
<dbReference type="GO" id="GO:0003723">
    <property type="term" value="F:RNA binding"/>
    <property type="evidence" value="ECO:0007669"/>
    <property type="project" value="InterPro"/>
</dbReference>
<dbReference type="AlphaFoldDB" id="A0A918Q8P6"/>
<dbReference type="InterPro" id="IPR020094">
    <property type="entry name" value="TruA/RsuA/RluB/E/F_N"/>
</dbReference>
<dbReference type="Pfam" id="PF00849">
    <property type="entry name" value="PseudoU_synth_2"/>
    <property type="match status" value="1"/>
</dbReference>
<dbReference type="InterPro" id="IPR042092">
    <property type="entry name" value="PsdUridine_s_RsuA/RluB/E/F_cat"/>
</dbReference>
<reference evidence="3" key="2">
    <citation type="submission" date="2020-09" db="EMBL/GenBank/DDBJ databases">
        <authorList>
            <person name="Sun Q."/>
            <person name="Kim S."/>
        </authorList>
    </citation>
    <scope>NUCLEOTIDE SEQUENCE</scope>
    <source>
        <strain evidence="3">KCTC 12368</strain>
    </source>
</reference>
<dbReference type="GO" id="GO:0001522">
    <property type="term" value="P:pseudouridine synthesis"/>
    <property type="evidence" value="ECO:0007669"/>
    <property type="project" value="InterPro"/>
</dbReference>
<evidence type="ECO:0000313" key="3">
    <source>
        <dbReference type="EMBL" id="GGZ35047.1"/>
    </source>
</evidence>
<dbReference type="GO" id="GO:0140098">
    <property type="term" value="F:catalytic activity, acting on RNA"/>
    <property type="evidence" value="ECO:0007669"/>
    <property type="project" value="UniProtKB-ARBA"/>
</dbReference>
<organism evidence="3 4">
    <name type="scientific">Echinicola pacifica</name>
    <dbReference type="NCBI Taxonomy" id="346377"/>
    <lineage>
        <taxon>Bacteria</taxon>
        <taxon>Pseudomonadati</taxon>
        <taxon>Bacteroidota</taxon>
        <taxon>Cytophagia</taxon>
        <taxon>Cytophagales</taxon>
        <taxon>Cyclobacteriaceae</taxon>
        <taxon>Echinicola</taxon>
    </lineage>
</organism>
<sequence>MVRGREVAFDWDNKHLCLVKNVIMPRYFVIYKPFGMLSQFSGERSTLKSLSDFPKEVYPVGRLDKDSEGMLLITDDKSLNHYLLDPQYEHARTYLAQVEGEPQEEALEKLAAGVDITVDGKNHHTRPAEVLLKNNPPELPERDPPIRYRKTVPDAWLELSITEGKNRQVRKMTAAVGLPTLRLVRWGMENLTIEGFAVGEVREYSQFDLYKLLEIKKLPRKYSNRPGQSRTSRFNKK</sequence>
<keyword evidence="4" id="KW-1185">Reference proteome</keyword>
<evidence type="ECO:0000313" key="4">
    <source>
        <dbReference type="Proteomes" id="UP000619457"/>
    </source>
</evidence>
<dbReference type="InterPro" id="IPR020103">
    <property type="entry name" value="PsdUridine_synth_cat_dom_sf"/>
</dbReference>
<protein>
    <submittedName>
        <fullName evidence="3">Pseudouridine synthase</fullName>
    </submittedName>
</protein>
<dbReference type="NCBIfam" id="TIGR00093">
    <property type="entry name" value="pseudouridine synthase"/>
    <property type="match status" value="1"/>
</dbReference>
<evidence type="ECO:0000259" key="2">
    <source>
        <dbReference type="Pfam" id="PF00849"/>
    </source>
</evidence>
<dbReference type="Gene3D" id="3.30.70.580">
    <property type="entry name" value="Pseudouridine synthase I, catalytic domain, N-terminal subdomain"/>
    <property type="match status" value="1"/>
</dbReference>
<name>A0A918Q8P6_9BACT</name>
<gene>
    <name evidence="3" type="ORF">GCM10007049_30570</name>
</gene>
<dbReference type="InterPro" id="IPR050343">
    <property type="entry name" value="RsuA_PseudoU_synthase"/>
</dbReference>
<keyword evidence="1" id="KW-0413">Isomerase</keyword>
<dbReference type="PANTHER" id="PTHR47683">
    <property type="entry name" value="PSEUDOURIDINE SYNTHASE FAMILY PROTEIN-RELATED"/>
    <property type="match status" value="1"/>
</dbReference>
<comment type="caution">
    <text evidence="3">The sequence shown here is derived from an EMBL/GenBank/DDBJ whole genome shotgun (WGS) entry which is preliminary data.</text>
</comment>
<feature type="domain" description="Pseudouridine synthase RsuA/RluA-like" evidence="2">
    <location>
        <begin position="27"/>
        <end position="175"/>
    </location>
</feature>
<dbReference type="InterPro" id="IPR000748">
    <property type="entry name" value="PsdUridine_synth_RsuA/RluB/E/F"/>
</dbReference>
<evidence type="ECO:0000256" key="1">
    <source>
        <dbReference type="ARBA" id="ARBA00023235"/>
    </source>
</evidence>
<reference evidence="3" key="1">
    <citation type="journal article" date="2014" name="Int. J. Syst. Evol. Microbiol.">
        <title>Complete genome sequence of Corynebacterium casei LMG S-19264T (=DSM 44701T), isolated from a smear-ripened cheese.</title>
        <authorList>
            <consortium name="US DOE Joint Genome Institute (JGI-PGF)"/>
            <person name="Walter F."/>
            <person name="Albersmeier A."/>
            <person name="Kalinowski J."/>
            <person name="Ruckert C."/>
        </authorList>
    </citation>
    <scope>NUCLEOTIDE SEQUENCE</scope>
    <source>
        <strain evidence="3">KCTC 12368</strain>
    </source>
</reference>
<dbReference type="SUPFAM" id="SSF55120">
    <property type="entry name" value="Pseudouridine synthase"/>
    <property type="match status" value="1"/>
</dbReference>
<dbReference type="InterPro" id="IPR006145">
    <property type="entry name" value="PsdUridine_synth_RsuA/RluA"/>
</dbReference>